<dbReference type="PaxDb" id="65489-OBART06G11860.1"/>
<evidence type="ECO:0000313" key="3">
    <source>
        <dbReference type="Proteomes" id="UP000026960"/>
    </source>
</evidence>
<dbReference type="AlphaFoldDB" id="A0A0D3GFN8"/>
<reference evidence="2" key="1">
    <citation type="journal article" date="2009" name="Rice">
        <title>De Novo Next Generation Sequencing of Plant Genomes.</title>
        <authorList>
            <person name="Rounsley S."/>
            <person name="Marri P.R."/>
            <person name="Yu Y."/>
            <person name="He R."/>
            <person name="Sisneros N."/>
            <person name="Goicoechea J.L."/>
            <person name="Lee S.J."/>
            <person name="Angelova A."/>
            <person name="Kudrna D."/>
            <person name="Luo M."/>
            <person name="Affourtit J."/>
            <person name="Desany B."/>
            <person name="Knight J."/>
            <person name="Niazi F."/>
            <person name="Egholm M."/>
            <person name="Wing R.A."/>
        </authorList>
    </citation>
    <scope>NUCLEOTIDE SEQUENCE [LARGE SCALE GENOMIC DNA]</scope>
    <source>
        <strain evidence="2">cv. IRGC 105608</strain>
    </source>
</reference>
<accession>A0A0D3GFN8</accession>
<feature type="region of interest" description="Disordered" evidence="1">
    <location>
        <begin position="1"/>
        <end position="36"/>
    </location>
</feature>
<dbReference type="HOGENOM" id="CLU_1226449_0_0_1"/>
<keyword evidence="3" id="KW-1185">Reference proteome</keyword>
<proteinExistence type="predicted"/>
<dbReference type="eggNOG" id="KOG0731">
    <property type="taxonomic scope" value="Eukaryota"/>
</dbReference>
<dbReference type="STRING" id="65489.A0A0D3GFN8"/>
<feature type="compositionally biased region" description="Low complexity" evidence="1">
    <location>
        <begin position="1"/>
        <end position="23"/>
    </location>
</feature>
<name>A0A0D3GFN8_9ORYZ</name>
<evidence type="ECO:0000313" key="2">
    <source>
        <dbReference type="EnsemblPlants" id="OBART06G11860.1"/>
    </source>
</evidence>
<dbReference type="Proteomes" id="UP000026960">
    <property type="component" value="Chromosome 6"/>
</dbReference>
<reference evidence="2" key="2">
    <citation type="submission" date="2015-03" db="UniProtKB">
        <authorList>
            <consortium name="EnsemblPlants"/>
        </authorList>
    </citation>
    <scope>IDENTIFICATION</scope>
</reference>
<sequence length="226" mass="24550">MSLSSLSRALARSARSSRQRQGSLLGGHGGLRASSPPLPCGELGFLRSYVTSVIGNRAAVASGAGKDGDWRFLLASRQFRRLFSDKSKKNHGKHSEEENKGKGDESDKSDSKMASFTSLGIGSPLNSSSFNLGSSSMPERHSMLGRGLKDDQTIFSSLGADPVVKTILVMAEQSTSRRLSHTNSSFLKHVTEVVFQLELFQFWKPVRSYNGPWASGGQNHFLELKG</sequence>
<dbReference type="EnsemblPlants" id="OBART06G11860.1">
    <property type="protein sequence ID" value="OBART06G11860.1"/>
    <property type="gene ID" value="OBART06G11860"/>
</dbReference>
<protein>
    <submittedName>
        <fullName evidence="2">Uncharacterized protein</fullName>
    </submittedName>
</protein>
<evidence type="ECO:0000256" key="1">
    <source>
        <dbReference type="SAM" id="MobiDB-lite"/>
    </source>
</evidence>
<organism evidence="2">
    <name type="scientific">Oryza barthii</name>
    <dbReference type="NCBI Taxonomy" id="65489"/>
    <lineage>
        <taxon>Eukaryota</taxon>
        <taxon>Viridiplantae</taxon>
        <taxon>Streptophyta</taxon>
        <taxon>Embryophyta</taxon>
        <taxon>Tracheophyta</taxon>
        <taxon>Spermatophyta</taxon>
        <taxon>Magnoliopsida</taxon>
        <taxon>Liliopsida</taxon>
        <taxon>Poales</taxon>
        <taxon>Poaceae</taxon>
        <taxon>BOP clade</taxon>
        <taxon>Oryzoideae</taxon>
        <taxon>Oryzeae</taxon>
        <taxon>Oryzinae</taxon>
        <taxon>Oryza</taxon>
    </lineage>
</organism>
<feature type="region of interest" description="Disordered" evidence="1">
    <location>
        <begin position="85"/>
        <end position="120"/>
    </location>
</feature>
<dbReference type="Gramene" id="OBART06G11860.1">
    <property type="protein sequence ID" value="OBART06G11860.1"/>
    <property type="gene ID" value="OBART06G11860"/>
</dbReference>
<feature type="compositionally biased region" description="Basic and acidic residues" evidence="1">
    <location>
        <begin position="85"/>
        <end position="111"/>
    </location>
</feature>